<evidence type="ECO:0000313" key="1">
    <source>
        <dbReference type="EMBL" id="RUQ30614.1"/>
    </source>
</evidence>
<protein>
    <submittedName>
        <fullName evidence="1">Uncharacterized protein</fullName>
    </submittedName>
</protein>
<organism evidence="1 2">
    <name type="scientific">Peribacillus cavernae</name>
    <dbReference type="NCBI Taxonomy" id="1674310"/>
    <lineage>
        <taxon>Bacteria</taxon>
        <taxon>Bacillati</taxon>
        <taxon>Bacillota</taxon>
        <taxon>Bacilli</taxon>
        <taxon>Bacillales</taxon>
        <taxon>Bacillaceae</taxon>
        <taxon>Peribacillus</taxon>
    </lineage>
</organism>
<accession>A0A433HQM5</accession>
<keyword evidence="2" id="KW-1185">Reference proteome</keyword>
<dbReference type="Proteomes" id="UP000267430">
    <property type="component" value="Unassembled WGS sequence"/>
</dbReference>
<dbReference type="AlphaFoldDB" id="A0A433HQM5"/>
<dbReference type="EMBL" id="RYZZ01000007">
    <property type="protein sequence ID" value="RUQ30614.1"/>
    <property type="molecule type" value="Genomic_DNA"/>
</dbReference>
<evidence type="ECO:0000313" key="2">
    <source>
        <dbReference type="Proteomes" id="UP000267430"/>
    </source>
</evidence>
<name>A0A433HQM5_9BACI</name>
<comment type="caution">
    <text evidence="1">The sequence shown here is derived from an EMBL/GenBank/DDBJ whole genome shotgun (WGS) entry which is preliminary data.</text>
</comment>
<proteinExistence type="predicted"/>
<gene>
    <name evidence="1" type="ORF">ELQ35_07720</name>
</gene>
<reference evidence="1 2" key="1">
    <citation type="submission" date="2018-12" db="EMBL/GenBank/DDBJ databases">
        <title>Bacillus chawlae sp. nov., Bacillus glennii sp. nov., and Bacillus saganii sp. nov. Isolated from the Vehicle Assembly Building at Kennedy Space Center where the Viking Spacecraft were Assembled.</title>
        <authorList>
            <person name="Seuylemezian A."/>
            <person name="Vaishampayan P."/>
        </authorList>
    </citation>
    <scope>NUCLEOTIDE SEQUENCE [LARGE SCALE GENOMIC DNA]</scope>
    <source>
        <strain evidence="1 2">L5</strain>
    </source>
</reference>
<sequence>MRMEEAKEYGIVDEIIT</sequence>